<evidence type="ECO:0000256" key="10">
    <source>
        <dbReference type="ARBA" id="ARBA00049302"/>
    </source>
</evidence>
<keyword evidence="6 11" id="KW-0694">RNA-binding</keyword>
<reference evidence="14" key="1">
    <citation type="submission" date="2020-01" db="EMBL/GenBank/DDBJ databases">
        <title>Draft genome sequence of the Termite Coptotermes fromosanus.</title>
        <authorList>
            <person name="Itakura S."/>
            <person name="Yosikawa Y."/>
            <person name="Umezawa K."/>
        </authorList>
    </citation>
    <scope>NUCLEOTIDE SEQUENCE [LARGE SCALE GENOMIC DNA]</scope>
</reference>
<gene>
    <name evidence="13" type="ORF">Cfor_10537</name>
</gene>
<keyword evidence="5 11" id="KW-0949">S-adenosyl-L-methionine</keyword>
<feature type="binding site" evidence="11">
    <location>
        <position position="364"/>
    </location>
    <ligand>
        <name>S-adenosyl-L-methionine</name>
        <dbReference type="ChEBI" id="CHEBI:59789"/>
    </ligand>
</feature>
<evidence type="ECO:0000256" key="3">
    <source>
        <dbReference type="ARBA" id="ARBA00022603"/>
    </source>
</evidence>
<dbReference type="SUPFAM" id="SSF53335">
    <property type="entry name" value="S-adenosyl-L-methionine-dependent methyltransferases"/>
    <property type="match status" value="1"/>
</dbReference>
<feature type="binding site" evidence="11">
    <location>
        <position position="348"/>
    </location>
    <ligand>
        <name>S-adenosyl-L-methionine</name>
        <dbReference type="ChEBI" id="CHEBI:59789"/>
    </ligand>
</feature>
<dbReference type="PRINTS" id="PR02008">
    <property type="entry name" value="RCMTFAMILY"/>
</dbReference>
<keyword evidence="4 11" id="KW-0808">Transferase</keyword>
<dbReference type="FunCoup" id="A0A6L2PG62">
    <property type="interactions" value="302"/>
</dbReference>
<dbReference type="Proteomes" id="UP000502823">
    <property type="component" value="Unassembled WGS sequence"/>
</dbReference>
<evidence type="ECO:0000256" key="4">
    <source>
        <dbReference type="ARBA" id="ARBA00022679"/>
    </source>
</evidence>
<comment type="subcellular location">
    <subcellularLocation>
        <location evidence="1">Mitochondrion</location>
    </subcellularLocation>
</comment>
<dbReference type="GO" id="GO:0003723">
    <property type="term" value="F:RNA binding"/>
    <property type="evidence" value="ECO:0007669"/>
    <property type="project" value="UniProtKB-UniRule"/>
</dbReference>
<comment type="similarity">
    <text evidence="11">Belongs to the class I-like SAM-binding methyltransferase superfamily. RsmB/NOP family.</text>
</comment>
<keyword evidence="14" id="KW-1185">Reference proteome</keyword>
<evidence type="ECO:0000256" key="1">
    <source>
        <dbReference type="ARBA" id="ARBA00004173"/>
    </source>
</evidence>
<dbReference type="GO" id="GO:0031167">
    <property type="term" value="P:rRNA methylation"/>
    <property type="evidence" value="ECO:0007669"/>
    <property type="project" value="TreeGrafter"/>
</dbReference>
<accession>A0A6L2PG62</accession>
<feature type="domain" description="SAM-dependent MTase RsmB/NOP-type" evidence="12">
    <location>
        <begin position="188"/>
        <end position="494"/>
    </location>
</feature>
<comment type="caution">
    <text evidence="13">The sequence shown here is derived from an EMBL/GenBank/DDBJ whole genome shotgun (WGS) entry which is preliminary data.</text>
</comment>
<feature type="non-terminal residue" evidence="13">
    <location>
        <position position="1"/>
    </location>
</feature>
<dbReference type="AlphaFoldDB" id="A0A6L2PG62"/>
<dbReference type="PANTHER" id="PTHR22808:SF3">
    <property type="entry name" value="5-METHYLCYTOSINE RRNA METHYLTRANSFERASE NSUN4"/>
    <property type="match status" value="1"/>
</dbReference>
<feature type="active site" description="Nucleophile" evidence="11">
    <location>
        <position position="419"/>
    </location>
</feature>
<keyword evidence="2" id="KW-0698">rRNA processing</keyword>
<evidence type="ECO:0000256" key="11">
    <source>
        <dbReference type="PROSITE-ProRule" id="PRU01023"/>
    </source>
</evidence>
<evidence type="ECO:0000256" key="8">
    <source>
        <dbReference type="ARBA" id="ARBA00023128"/>
    </source>
</evidence>
<dbReference type="InterPro" id="IPR001678">
    <property type="entry name" value="MeTrfase_RsmB-F_NOP2_dom"/>
</dbReference>
<evidence type="ECO:0000256" key="5">
    <source>
        <dbReference type="ARBA" id="ARBA00022691"/>
    </source>
</evidence>
<dbReference type="PROSITE" id="PS51686">
    <property type="entry name" value="SAM_MT_RSMB_NOP"/>
    <property type="match status" value="1"/>
</dbReference>
<feature type="binding site" evidence="11">
    <location>
        <begin position="292"/>
        <end position="298"/>
    </location>
    <ligand>
        <name>S-adenosyl-L-methionine</name>
        <dbReference type="ChEBI" id="CHEBI:59789"/>
    </ligand>
</feature>
<dbReference type="Gene3D" id="3.40.50.150">
    <property type="entry name" value="Vaccinia Virus protein VP39"/>
    <property type="match status" value="1"/>
</dbReference>
<proteinExistence type="inferred from homology"/>
<keyword evidence="8" id="KW-0496">Mitochondrion</keyword>
<evidence type="ECO:0000256" key="2">
    <source>
        <dbReference type="ARBA" id="ARBA00022552"/>
    </source>
</evidence>
<dbReference type="EMBL" id="BLKM01004435">
    <property type="protein sequence ID" value="GFG31356.1"/>
    <property type="molecule type" value="Genomic_DNA"/>
</dbReference>
<dbReference type="InterPro" id="IPR049560">
    <property type="entry name" value="MeTrfase_RsmB-F_NOP2_cat"/>
</dbReference>
<evidence type="ECO:0000259" key="12">
    <source>
        <dbReference type="PROSITE" id="PS51686"/>
    </source>
</evidence>
<keyword evidence="7" id="KW-0809">Transit peptide</keyword>
<protein>
    <recommendedName>
        <fullName evidence="9">NOL1/NOP2/Sun domain family member 4</fullName>
    </recommendedName>
</protein>
<evidence type="ECO:0000313" key="13">
    <source>
        <dbReference type="EMBL" id="GFG31356.1"/>
    </source>
</evidence>
<dbReference type="Pfam" id="PF01189">
    <property type="entry name" value="Methyltr_RsmB-F"/>
    <property type="match status" value="1"/>
</dbReference>
<evidence type="ECO:0000256" key="9">
    <source>
        <dbReference type="ARBA" id="ARBA00042050"/>
    </source>
</evidence>
<dbReference type="PANTHER" id="PTHR22808">
    <property type="entry name" value="NCL1 YEAST -RELATED NOL1/NOP2/FMU SUN DOMAIN-CONTAINING"/>
    <property type="match status" value="1"/>
</dbReference>
<sequence>SVLAKKKHPADRALEHFDDFYKTVFGRRWPSIRLALLSPHKYCAVINNFGDSDIAVSDLQNTGALNMRTVFELEKENIKNKKQEERRNRELQKIFSLDRKLEQMANVKHQEELESVYPHRENSEGNWVPGDIILNNSSSDTSHVMSDSINRKHGGEELGGGLDLKSLKSSLKDAEIDTQRLIDPATGLSAAALYEYVPATRLKGLEDWIVESDHYRYYRKDTDFPVHIEQDNDFIFPGHLQVLTFERGNVSSFPVPKRGSTGVLNYYMLDGGSLLPVLALGLNPGDRVLDMCAAPGGKSLMMLQTLFPACLVCNDIWESRVKRIRSVIKQYLYDSEKWKNQLIVTQRDGRDIDEYNVYNKILVDVPCTTDRHCLHDNDNNIFKPGRTKERLQIPELQAELLSHALKIVQPGGTVVYSTCSLSPIQNDGVVHMALRKVWEETDVQVIVKDMTAALEPVECVYKLGHGIGLRYGHLVLPFLPCNFGPMYFCKLVRTK</sequence>
<feature type="binding site" evidence="11">
    <location>
        <position position="315"/>
    </location>
    <ligand>
        <name>S-adenosyl-L-methionine</name>
        <dbReference type="ChEBI" id="CHEBI:59789"/>
    </ligand>
</feature>
<dbReference type="InParanoid" id="A0A6L2PG62"/>
<comment type="catalytic activity">
    <reaction evidence="10">
        <text>a cytidine in rRNA + S-adenosyl-L-methionine = a 5-methylcytidine in rRNA + S-adenosyl-L-homocysteine + H(+)</text>
        <dbReference type="Rhea" id="RHEA:61484"/>
        <dbReference type="Rhea" id="RHEA-COMP:15836"/>
        <dbReference type="Rhea" id="RHEA-COMP:15837"/>
        <dbReference type="ChEBI" id="CHEBI:15378"/>
        <dbReference type="ChEBI" id="CHEBI:57856"/>
        <dbReference type="ChEBI" id="CHEBI:59789"/>
        <dbReference type="ChEBI" id="CHEBI:74483"/>
        <dbReference type="ChEBI" id="CHEBI:82748"/>
    </reaction>
</comment>
<evidence type="ECO:0000313" key="14">
    <source>
        <dbReference type="Proteomes" id="UP000502823"/>
    </source>
</evidence>
<dbReference type="GO" id="GO:0008173">
    <property type="term" value="F:RNA methyltransferase activity"/>
    <property type="evidence" value="ECO:0007669"/>
    <property type="project" value="InterPro"/>
</dbReference>
<keyword evidence="3 11" id="KW-0489">Methyltransferase</keyword>
<dbReference type="FunFam" id="3.40.50.150:FF:000055">
    <property type="entry name" value="5-methylcytosine rRNA methyltransferase NSUN4"/>
    <property type="match status" value="1"/>
</dbReference>
<name>A0A6L2PG62_COPFO</name>
<organism evidence="13 14">
    <name type="scientific">Coptotermes formosanus</name>
    <name type="common">Formosan subterranean termite</name>
    <dbReference type="NCBI Taxonomy" id="36987"/>
    <lineage>
        <taxon>Eukaryota</taxon>
        <taxon>Metazoa</taxon>
        <taxon>Ecdysozoa</taxon>
        <taxon>Arthropoda</taxon>
        <taxon>Hexapoda</taxon>
        <taxon>Insecta</taxon>
        <taxon>Pterygota</taxon>
        <taxon>Neoptera</taxon>
        <taxon>Polyneoptera</taxon>
        <taxon>Dictyoptera</taxon>
        <taxon>Blattodea</taxon>
        <taxon>Blattoidea</taxon>
        <taxon>Termitoidae</taxon>
        <taxon>Rhinotermitidae</taxon>
        <taxon>Coptotermes</taxon>
    </lineage>
</organism>
<dbReference type="InterPro" id="IPR023267">
    <property type="entry name" value="RCMT"/>
</dbReference>
<dbReference type="GO" id="GO:0005762">
    <property type="term" value="C:mitochondrial large ribosomal subunit"/>
    <property type="evidence" value="ECO:0007669"/>
    <property type="project" value="TreeGrafter"/>
</dbReference>
<dbReference type="Gene3D" id="6.20.240.40">
    <property type="match status" value="2"/>
</dbReference>
<evidence type="ECO:0000256" key="6">
    <source>
        <dbReference type="ARBA" id="ARBA00022884"/>
    </source>
</evidence>
<evidence type="ECO:0000256" key="7">
    <source>
        <dbReference type="ARBA" id="ARBA00022946"/>
    </source>
</evidence>
<dbReference type="InterPro" id="IPR029063">
    <property type="entry name" value="SAM-dependent_MTases_sf"/>
</dbReference>
<dbReference type="OrthoDB" id="8020218at2759"/>